<evidence type="ECO:0000256" key="4">
    <source>
        <dbReference type="ARBA" id="ARBA00022475"/>
    </source>
</evidence>
<dbReference type="GO" id="GO:0015450">
    <property type="term" value="F:protein-transporting ATPase activity"/>
    <property type="evidence" value="ECO:0007669"/>
    <property type="project" value="InterPro"/>
</dbReference>
<keyword evidence="8" id="KW-0811">Translocation</keyword>
<keyword evidence="9 11" id="KW-0472">Membrane</keyword>
<dbReference type="GO" id="GO:0009306">
    <property type="term" value="P:protein secretion"/>
    <property type="evidence" value="ECO:0007669"/>
    <property type="project" value="InterPro"/>
</dbReference>
<evidence type="ECO:0000256" key="11">
    <source>
        <dbReference type="SAM" id="Phobius"/>
    </source>
</evidence>
<evidence type="ECO:0000313" key="12">
    <source>
        <dbReference type="EMBL" id="MPM18723.1"/>
    </source>
</evidence>
<dbReference type="GO" id="GO:0043952">
    <property type="term" value="P:protein transport by the Sec complex"/>
    <property type="evidence" value="ECO:0007669"/>
    <property type="project" value="TreeGrafter"/>
</dbReference>
<organism evidence="12">
    <name type="scientific">bioreactor metagenome</name>
    <dbReference type="NCBI Taxonomy" id="1076179"/>
    <lineage>
        <taxon>unclassified sequences</taxon>
        <taxon>metagenomes</taxon>
        <taxon>ecological metagenomes</taxon>
    </lineage>
</organism>
<dbReference type="PANTHER" id="PTHR34182">
    <property type="entry name" value="PROTEIN-EXPORT MEMBRANE PROTEIN SECG"/>
    <property type="match status" value="1"/>
</dbReference>
<comment type="subcellular location">
    <subcellularLocation>
        <location evidence="1">Cell membrane</location>
        <topology evidence="1">Multi-pass membrane protein</topology>
    </subcellularLocation>
</comment>
<evidence type="ECO:0000256" key="2">
    <source>
        <dbReference type="ARBA" id="ARBA00008445"/>
    </source>
</evidence>
<evidence type="ECO:0000256" key="9">
    <source>
        <dbReference type="ARBA" id="ARBA00023136"/>
    </source>
</evidence>
<proteinExistence type="inferred from homology"/>
<sequence length="112" mass="12185">MGFYIFLVILMIIICVLLGLIVLVQNSKGGGLVAGMQSSNQFMGVRQTADFLEKSTWTLAIVILALSLMSIFVIPRGQQQTEESRVKNYIESNDLAPINAPQGEQPGATPTE</sequence>
<evidence type="ECO:0000256" key="1">
    <source>
        <dbReference type="ARBA" id="ARBA00004651"/>
    </source>
</evidence>
<keyword evidence="5 11" id="KW-0812">Transmembrane</keyword>
<dbReference type="InterPro" id="IPR004692">
    <property type="entry name" value="SecG"/>
</dbReference>
<evidence type="ECO:0000256" key="6">
    <source>
        <dbReference type="ARBA" id="ARBA00022927"/>
    </source>
</evidence>
<keyword evidence="6" id="KW-0653">Protein transport</keyword>
<evidence type="ECO:0008006" key="13">
    <source>
        <dbReference type="Google" id="ProtNLM"/>
    </source>
</evidence>
<reference evidence="12" key="1">
    <citation type="submission" date="2019-08" db="EMBL/GenBank/DDBJ databases">
        <authorList>
            <person name="Kucharzyk K."/>
            <person name="Murdoch R.W."/>
            <person name="Higgins S."/>
            <person name="Loffler F."/>
        </authorList>
    </citation>
    <scope>NUCLEOTIDE SEQUENCE</scope>
</reference>
<dbReference type="GO" id="GO:0065002">
    <property type="term" value="P:intracellular protein transmembrane transport"/>
    <property type="evidence" value="ECO:0007669"/>
    <property type="project" value="TreeGrafter"/>
</dbReference>
<keyword evidence="4" id="KW-1003">Cell membrane</keyword>
<keyword evidence="3" id="KW-0813">Transport</keyword>
<dbReference type="AlphaFoldDB" id="A0A644XWQ7"/>
<evidence type="ECO:0000256" key="8">
    <source>
        <dbReference type="ARBA" id="ARBA00023010"/>
    </source>
</evidence>
<name>A0A644XWQ7_9ZZZZ</name>
<feature type="transmembrane region" description="Helical" evidence="11">
    <location>
        <begin position="5"/>
        <end position="24"/>
    </location>
</feature>
<dbReference type="Pfam" id="PF03840">
    <property type="entry name" value="SecG"/>
    <property type="match status" value="1"/>
</dbReference>
<accession>A0A644XWQ7</accession>
<evidence type="ECO:0000256" key="10">
    <source>
        <dbReference type="SAM" id="MobiDB-lite"/>
    </source>
</evidence>
<evidence type="ECO:0000256" key="5">
    <source>
        <dbReference type="ARBA" id="ARBA00022692"/>
    </source>
</evidence>
<feature type="transmembrane region" description="Helical" evidence="11">
    <location>
        <begin position="56"/>
        <end position="75"/>
    </location>
</feature>
<dbReference type="PANTHER" id="PTHR34182:SF1">
    <property type="entry name" value="PROTEIN-EXPORT MEMBRANE PROTEIN SECG"/>
    <property type="match status" value="1"/>
</dbReference>
<evidence type="ECO:0000256" key="3">
    <source>
        <dbReference type="ARBA" id="ARBA00022448"/>
    </source>
</evidence>
<protein>
    <recommendedName>
        <fullName evidence="13">Protein-export membrane protein SecG</fullName>
    </recommendedName>
</protein>
<comment type="caution">
    <text evidence="12">The sequence shown here is derived from an EMBL/GenBank/DDBJ whole genome shotgun (WGS) entry which is preliminary data.</text>
</comment>
<dbReference type="GO" id="GO:0005886">
    <property type="term" value="C:plasma membrane"/>
    <property type="evidence" value="ECO:0007669"/>
    <property type="project" value="UniProtKB-SubCell"/>
</dbReference>
<keyword evidence="7 11" id="KW-1133">Transmembrane helix</keyword>
<evidence type="ECO:0000256" key="7">
    <source>
        <dbReference type="ARBA" id="ARBA00022989"/>
    </source>
</evidence>
<gene>
    <name evidence="12" type="ORF">SDC9_65136</name>
</gene>
<dbReference type="EMBL" id="VSSQ01003036">
    <property type="protein sequence ID" value="MPM18723.1"/>
    <property type="molecule type" value="Genomic_DNA"/>
</dbReference>
<dbReference type="NCBIfam" id="TIGR00810">
    <property type="entry name" value="secG"/>
    <property type="match status" value="1"/>
</dbReference>
<feature type="region of interest" description="Disordered" evidence="10">
    <location>
        <begin position="93"/>
        <end position="112"/>
    </location>
</feature>
<comment type="similarity">
    <text evidence="2">Belongs to the SecG family.</text>
</comment>